<dbReference type="AlphaFoldDB" id="A0A917Y008"/>
<evidence type="ECO:0000256" key="1">
    <source>
        <dbReference type="SAM" id="Phobius"/>
    </source>
</evidence>
<reference evidence="2" key="1">
    <citation type="journal article" date="2014" name="Int. J. Syst. Evol. Microbiol.">
        <title>Complete genome sequence of Corynebacterium casei LMG S-19264T (=DSM 44701T), isolated from a smear-ripened cheese.</title>
        <authorList>
            <consortium name="US DOE Joint Genome Institute (JGI-PGF)"/>
            <person name="Walter F."/>
            <person name="Albersmeier A."/>
            <person name="Kalinowski J."/>
            <person name="Ruckert C."/>
        </authorList>
    </citation>
    <scope>NUCLEOTIDE SEQUENCE</scope>
    <source>
        <strain evidence="2">JCM 17251</strain>
    </source>
</reference>
<proteinExistence type="predicted"/>
<name>A0A917Y008_9BACI</name>
<dbReference type="EMBL" id="BMOS01000018">
    <property type="protein sequence ID" value="GGN61023.1"/>
    <property type="molecule type" value="Genomic_DNA"/>
</dbReference>
<gene>
    <name evidence="2" type="ORF">GCM10007971_25660</name>
</gene>
<dbReference type="Proteomes" id="UP000624041">
    <property type="component" value="Unassembled WGS sequence"/>
</dbReference>
<evidence type="ECO:0008006" key="4">
    <source>
        <dbReference type="Google" id="ProtNLM"/>
    </source>
</evidence>
<organism evidence="2 3">
    <name type="scientific">Oceanobacillus indicireducens</name>
    <dbReference type="NCBI Taxonomy" id="1004261"/>
    <lineage>
        <taxon>Bacteria</taxon>
        <taxon>Bacillati</taxon>
        <taxon>Bacillota</taxon>
        <taxon>Bacilli</taxon>
        <taxon>Bacillales</taxon>
        <taxon>Bacillaceae</taxon>
        <taxon>Oceanobacillus</taxon>
    </lineage>
</organism>
<protein>
    <recommendedName>
        <fullName evidence="4">CTP synthase</fullName>
    </recommendedName>
</protein>
<keyword evidence="1" id="KW-0472">Membrane</keyword>
<evidence type="ECO:0000313" key="3">
    <source>
        <dbReference type="Proteomes" id="UP000624041"/>
    </source>
</evidence>
<evidence type="ECO:0000313" key="2">
    <source>
        <dbReference type="EMBL" id="GGN61023.1"/>
    </source>
</evidence>
<reference evidence="2" key="2">
    <citation type="submission" date="2020-09" db="EMBL/GenBank/DDBJ databases">
        <authorList>
            <person name="Sun Q."/>
            <person name="Ohkuma M."/>
        </authorList>
    </citation>
    <scope>NUCLEOTIDE SEQUENCE</scope>
    <source>
        <strain evidence="2">JCM 17251</strain>
    </source>
</reference>
<accession>A0A917Y008</accession>
<dbReference type="InterPro" id="IPR046208">
    <property type="entry name" value="DUF6241"/>
</dbReference>
<keyword evidence="3" id="KW-1185">Reference proteome</keyword>
<dbReference type="Pfam" id="PF19754">
    <property type="entry name" value="DUF6241"/>
    <property type="match status" value="1"/>
</dbReference>
<comment type="caution">
    <text evidence="2">The sequence shown here is derived from an EMBL/GenBank/DDBJ whole genome shotgun (WGS) entry which is preliminary data.</text>
</comment>
<dbReference type="RefSeq" id="WP_188857941.1">
    <property type="nucleotide sequence ID" value="NZ_BMOS01000018.1"/>
</dbReference>
<keyword evidence="1" id="KW-0812">Transmembrane</keyword>
<feature type="transmembrane region" description="Helical" evidence="1">
    <location>
        <begin position="6"/>
        <end position="24"/>
    </location>
</feature>
<sequence length="177" mass="20734">MNKLIWVLSTVAVVLFIGVGWYITSELSNVIKSEPDKVVEDLNKTKEDFITKENEQNPFGGLRTQKELTDDYYQDYIHKMSHQKIKADEKKGFYLITEERIDWLLEGLEVATVINKDVYHDILTRWKKGDFSQVDKDHNTIWEMQGGKVGKATGILMPEEEQRYIESQTFIEDRLNK</sequence>
<keyword evidence="1" id="KW-1133">Transmembrane helix</keyword>